<dbReference type="PATRIC" id="fig|579138.3.peg.232"/>
<dbReference type="eggNOG" id="COG0484">
    <property type="taxonomic scope" value="Bacteria"/>
</dbReference>
<name>F8EU40_ZYMMT</name>
<feature type="domain" description="J" evidence="1">
    <location>
        <begin position="113"/>
        <end position="174"/>
    </location>
</feature>
<keyword evidence="2" id="KW-0346">Stress response</keyword>
<dbReference type="Pfam" id="PF00226">
    <property type="entry name" value="DnaJ"/>
    <property type="match status" value="1"/>
</dbReference>
<evidence type="ECO:0000313" key="2">
    <source>
        <dbReference type="EMBL" id="AEI37120.1"/>
    </source>
</evidence>
<dbReference type="STRING" id="579138.Zymop_0217"/>
<protein>
    <submittedName>
        <fullName evidence="2">Heat shock protein DnaJ domain protein</fullName>
    </submittedName>
</protein>
<dbReference type="KEGG" id="zmp:Zymop_0217"/>
<reference evidence="2 3" key="1">
    <citation type="journal article" date="2011" name="J. Bacteriol.">
        <title>Genome sequence of the ethanol-producing Zymomonas mobilis subsp. pomaceae lectotype strain ATCC 29192.</title>
        <authorList>
            <person name="Kouvelis V.N."/>
            <person name="Davenport K.W."/>
            <person name="Brettin T.S."/>
            <person name="Bruce D."/>
            <person name="Detter C."/>
            <person name="Han C.S."/>
            <person name="Nolan M."/>
            <person name="Tapia R."/>
            <person name="Damoulaki A."/>
            <person name="Kyrpides N.C."/>
            <person name="Typas M.A."/>
            <person name="Pappas K.M."/>
        </authorList>
    </citation>
    <scope>NUCLEOTIDE SEQUENCE [LARGE SCALE GENOMIC DNA]</scope>
    <source>
        <strain evidence="3">ATCC 29192 / DSM 22645 / JCM 10191 / CCUG 17912 / NBRC 13757 / NCIMB 11200 / NRRL B-4491 / Barker I</strain>
    </source>
</reference>
<dbReference type="PROSITE" id="PS50076">
    <property type="entry name" value="DNAJ_2"/>
    <property type="match status" value="1"/>
</dbReference>
<accession>F8EU40</accession>
<dbReference type="EMBL" id="CP002865">
    <property type="protein sequence ID" value="AEI37120.1"/>
    <property type="molecule type" value="Genomic_DNA"/>
</dbReference>
<dbReference type="SMART" id="SM00271">
    <property type="entry name" value="DnaJ"/>
    <property type="match status" value="1"/>
</dbReference>
<sequence>MARYTKSRDWGFPRWRGYTDTNHAAQKVRMCDREGCTLPGNFPAPKSPNSPERWYFCEEHVTEYNRGWDYFAGLSKEEAAKRQAEEKSQSTGYAYSSYSWEGSASGRSNEVIQALKVLELEVDADFEAIKIQWRLLAKKWHPDLNGGNEEAAKRFQAIQAAFDLLRNREERGSL</sequence>
<dbReference type="InterPro" id="IPR036869">
    <property type="entry name" value="J_dom_sf"/>
</dbReference>
<dbReference type="PRINTS" id="PR00625">
    <property type="entry name" value="JDOMAIN"/>
</dbReference>
<dbReference type="Gene3D" id="1.10.287.110">
    <property type="entry name" value="DnaJ domain"/>
    <property type="match status" value="1"/>
</dbReference>
<dbReference type="PANTHER" id="PTHR24074">
    <property type="entry name" value="CO-CHAPERONE PROTEIN DJLA"/>
    <property type="match status" value="1"/>
</dbReference>
<dbReference type="InterPro" id="IPR050817">
    <property type="entry name" value="DjlA_DnaK_co-chaperone"/>
</dbReference>
<dbReference type="RefSeq" id="WP_013933520.1">
    <property type="nucleotide sequence ID" value="NC_015709.1"/>
</dbReference>
<dbReference type="CDD" id="cd06257">
    <property type="entry name" value="DnaJ"/>
    <property type="match status" value="1"/>
</dbReference>
<proteinExistence type="predicted"/>
<organism evidence="2 3">
    <name type="scientific">Zymomonas mobilis subsp. pomaceae (strain ATCC 29192 / DSM 22645 / JCM 10191 / CCUG 17912 / NBRC 13757 / NCIMB 11200 / NRRL B-4491 / Barker I)</name>
    <dbReference type="NCBI Taxonomy" id="579138"/>
    <lineage>
        <taxon>Bacteria</taxon>
        <taxon>Pseudomonadati</taxon>
        <taxon>Pseudomonadota</taxon>
        <taxon>Alphaproteobacteria</taxon>
        <taxon>Sphingomonadales</taxon>
        <taxon>Zymomonadaceae</taxon>
        <taxon>Zymomonas</taxon>
    </lineage>
</organism>
<dbReference type="AlphaFoldDB" id="F8EU40"/>
<gene>
    <name evidence="2" type="ordered locus">Zymop_0217</name>
</gene>
<dbReference type="InterPro" id="IPR001623">
    <property type="entry name" value="DnaJ_domain"/>
</dbReference>
<dbReference type="SUPFAM" id="SSF46565">
    <property type="entry name" value="Chaperone J-domain"/>
    <property type="match status" value="1"/>
</dbReference>
<dbReference type="Proteomes" id="UP000000491">
    <property type="component" value="Chromosome"/>
</dbReference>
<evidence type="ECO:0000259" key="1">
    <source>
        <dbReference type="PROSITE" id="PS50076"/>
    </source>
</evidence>
<evidence type="ECO:0000313" key="3">
    <source>
        <dbReference type="Proteomes" id="UP000000491"/>
    </source>
</evidence>
<dbReference type="HOGENOM" id="CLU_1516396_0_0_5"/>